<evidence type="ECO:0000313" key="3">
    <source>
        <dbReference type="Proteomes" id="UP001589793"/>
    </source>
</evidence>
<sequence length="374" mass="38424">MSWAGLRLVAGLELRRHRGRRPLLLLACWAAALVVVGGLVLARRHPAVAGANSTVEGWAQARTGAGESSFAAVAILALGSLLLVLPGLAAAAVPRDREAGMLAPLQGSLLRPAQIIGGKTLALWLVGLALLAAAAPGLVPGAIFAGYGVGRAAATLGLLAGIALAVAMLCVGIGALTAGRRRAVIRAYQAVAVGCVLLPMVWLASFPLLRQQVPPPRGDQEMIELLNAVDIDAGPEEISRYLDAHDLRGYAVDPRRDGVGNAPGPMLITVCTPASSSQTVPRSDALLGLAAPNPLILLSQVLARSTDATVLGDIRDGYARASDPLGWVLCEGQDPVPSPRPAWPVGLALWFLAGGGTALLAVHRLSVPMSGGTR</sequence>
<keyword evidence="1" id="KW-0812">Transmembrane</keyword>
<protein>
    <recommendedName>
        <fullName evidence="4">ABC transporter permease</fullName>
    </recommendedName>
</protein>
<feature type="transmembrane region" description="Helical" evidence="1">
    <location>
        <begin position="23"/>
        <end position="42"/>
    </location>
</feature>
<evidence type="ECO:0000256" key="1">
    <source>
        <dbReference type="SAM" id="Phobius"/>
    </source>
</evidence>
<name>A0ABV6RIJ2_9MICO</name>
<keyword evidence="3" id="KW-1185">Reference proteome</keyword>
<feature type="transmembrane region" description="Helical" evidence="1">
    <location>
        <begin position="190"/>
        <end position="209"/>
    </location>
</feature>
<dbReference type="EMBL" id="JBHLSV010000046">
    <property type="protein sequence ID" value="MFC0676182.1"/>
    <property type="molecule type" value="Genomic_DNA"/>
</dbReference>
<proteinExistence type="predicted"/>
<feature type="transmembrane region" description="Helical" evidence="1">
    <location>
        <begin position="70"/>
        <end position="93"/>
    </location>
</feature>
<reference evidence="2 3" key="1">
    <citation type="submission" date="2024-09" db="EMBL/GenBank/DDBJ databases">
        <authorList>
            <person name="Sun Q."/>
            <person name="Mori K."/>
        </authorList>
    </citation>
    <scope>NUCLEOTIDE SEQUENCE [LARGE SCALE GENOMIC DNA]</scope>
    <source>
        <strain evidence="2 3">CICC 10874</strain>
    </source>
</reference>
<accession>A0ABV6RIJ2</accession>
<organism evidence="2 3">
    <name type="scientific">Brachybacterium hainanense</name>
    <dbReference type="NCBI Taxonomy" id="1541174"/>
    <lineage>
        <taxon>Bacteria</taxon>
        <taxon>Bacillati</taxon>
        <taxon>Actinomycetota</taxon>
        <taxon>Actinomycetes</taxon>
        <taxon>Micrococcales</taxon>
        <taxon>Dermabacteraceae</taxon>
        <taxon>Brachybacterium</taxon>
    </lineage>
</organism>
<comment type="caution">
    <text evidence="2">The sequence shown here is derived from an EMBL/GenBank/DDBJ whole genome shotgun (WGS) entry which is preliminary data.</text>
</comment>
<dbReference type="RefSeq" id="WP_376983233.1">
    <property type="nucleotide sequence ID" value="NZ_JBHLSV010000046.1"/>
</dbReference>
<keyword evidence="1" id="KW-0472">Membrane</keyword>
<gene>
    <name evidence="2" type="ORF">ACFFF6_19725</name>
</gene>
<evidence type="ECO:0008006" key="4">
    <source>
        <dbReference type="Google" id="ProtNLM"/>
    </source>
</evidence>
<feature type="transmembrane region" description="Helical" evidence="1">
    <location>
        <begin position="121"/>
        <end position="147"/>
    </location>
</feature>
<feature type="transmembrane region" description="Helical" evidence="1">
    <location>
        <begin position="153"/>
        <end position="178"/>
    </location>
</feature>
<feature type="transmembrane region" description="Helical" evidence="1">
    <location>
        <begin position="342"/>
        <end position="362"/>
    </location>
</feature>
<dbReference type="Proteomes" id="UP001589793">
    <property type="component" value="Unassembled WGS sequence"/>
</dbReference>
<evidence type="ECO:0000313" key="2">
    <source>
        <dbReference type="EMBL" id="MFC0676182.1"/>
    </source>
</evidence>
<keyword evidence="1" id="KW-1133">Transmembrane helix</keyword>